<organism evidence="6 7">
    <name type="scientific">Gaoshiqia sediminis</name>
    <dbReference type="NCBI Taxonomy" id="2986998"/>
    <lineage>
        <taxon>Bacteria</taxon>
        <taxon>Pseudomonadati</taxon>
        <taxon>Bacteroidota</taxon>
        <taxon>Bacteroidia</taxon>
        <taxon>Marinilabiliales</taxon>
        <taxon>Prolixibacteraceae</taxon>
        <taxon>Gaoshiqia</taxon>
    </lineage>
</organism>
<evidence type="ECO:0000256" key="3">
    <source>
        <dbReference type="ARBA" id="ARBA00023295"/>
    </source>
</evidence>
<comment type="caution">
    <text evidence="6">The sequence shown here is derived from an EMBL/GenBank/DDBJ whole genome shotgun (WGS) entry which is preliminary data.</text>
</comment>
<evidence type="ECO:0000256" key="4">
    <source>
        <dbReference type="RuleBase" id="RU361169"/>
    </source>
</evidence>
<dbReference type="Proteomes" id="UP001163821">
    <property type="component" value="Unassembled WGS sequence"/>
</dbReference>
<dbReference type="RefSeq" id="WP_282591100.1">
    <property type="nucleotide sequence ID" value="NZ_JAPAAF010000007.1"/>
</dbReference>
<dbReference type="Gene3D" id="2.160.20.10">
    <property type="entry name" value="Single-stranded right-handed beta-helix, Pectin lyase-like"/>
    <property type="match status" value="1"/>
</dbReference>
<evidence type="ECO:0000256" key="2">
    <source>
        <dbReference type="ARBA" id="ARBA00022801"/>
    </source>
</evidence>
<accession>A0AA42C9R8</accession>
<gene>
    <name evidence="6" type="ORF">N2K84_07125</name>
</gene>
<keyword evidence="5" id="KW-0732">Signal</keyword>
<reference evidence="6" key="1">
    <citation type="submission" date="2022-10" db="EMBL/GenBank/DDBJ databases">
        <title>Gaoshiqiia sediminis gen. nov., sp. nov., isolated from coastal sediment.</title>
        <authorList>
            <person name="Yu W.X."/>
            <person name="Mu D.S."/>
            <person name="Du J.Z."/>
            <person name="Liang Y.Q."/>
        </authorList>
    </citation>
    <scope>NUCLEOTIDE SEQUENCE</scope>
    <source>
        <strain evidence="6">A06</strain>
    </source>
</reference>
<comment type="similarity">
    <text evidence="1 4">Belongs to the glycosyl hydrolase 28 family.</text>
</comment>
<evidence type="ECO:0000313" key="7">
    <source>
        <dbReference type="Proteomes" id="UP001163821"/>
    </source>
</evidence>
<sequence length="529" mass="58141">MNFKCISLLFVAFVGMLSACDSSGKKDNDWALAQIPVIDEVGHTKLPDEIAPVEAPFETIEFKKPVFPADTVVLQLSNNQINTVAINSAISALSQQGGGTVIIPEGEWLTGRVELKSNINLQIPAGSILRFSGWVKDFQPSVFTRIEGVEVMSLGACIYANNQKNIAVTGSGNLIGPTGGDIRDRIDRSGVIENVILADTPIDERMYDGSQESGTIFAPMFISPINCENVYIEGVSLENTAFWNVVPIYCDGVIIRGIHVNSVGVPRGDGIDIESSRNVLIEYSTLSCGDDCFTMKAGRGEDGLRVNRPTENVVVRYCLAREGHGAITCGSETAGMIRNLYVHDCVFEDTGVGIRFKTRRPRGGGGENLIYERIRMNLKNTAFRWDMLGGKMYVGELADRLPVRDVNDLTPKYKNIQAKDILIENCSNFVRVNGIPESPLEDLSIENVEVKNCKTLFYAHDLVNASFRNMRIGSNDSVVGLLDARNVQFDNIRFNTAAPVVLDVQGDLSDSILIEECINVENQLWTRAE</sequence>
<dbReference type="Pfam" id="PF00295">
    <property type="entry name" value="Glyco_hydro_28"/>
    <property type="match status" value="1"/>
</dbReference>
<feature type="chain" id="PRO_5041269067" evidence="5">
    <location>
        <begin position="20"/>
        <end position="529"/>
    </location>
</feature>
<dbReference type="SUPFAM" id="SSF51126">
    <property type="entry name" value="Pectin lyase-like"/>
    <property type="match status" value="1"/>
</dbReference>
<dbReference type="GO" id="GO:0005975">
    <property type="term" value="P:carbohydrate metabolic process"/>
    <property type="evidence" value="ECO:0007669"/>
    <property type="project" value="InterPro"/>
</dbReference>
<dbReference type="PROSITE" id="PS51257">
    <property type="entry name" value="PROKAR_LIPOPROTEIN"/>
    <property type="match status" value="1"/>
</dbReference>
<dbReference type="InterPro" id="IPR051801">
    <property type="entry name" value="GH28_Enzymes"/>
</dbReference>
<evidence type="ECO:0000256" key="5">
    <source>
        <dbReference type="SAM" id="SignalP"/>
    </source>
</evidence>
<dbReference type="PANTHER" id="PTHR31339:SF9">
    <property type="entry name" value="PLASMIN AND FIBRONECTIN-BINDING PROTEIN A"/>
    <property type="match status" value="1"/>
</dbReference>
<dbReference type="SMART" id="SM00710">
    <property type="entry name" value="PbH1"/>
    <property type="match status" value="5"/>
</dbReference>
<feature type="signal peptide" evidence="5">
    <location>
        <begin position="1"/>
        <end position="19"/>
    </location>
</feature>
<proteinExistence type="inferred from homology"/>
<name>A0AA42C9R8_9BACT</name>
<dbReference type="InterPro" id="IPR000743">
    <property type="entry name" value="Glyco_hydro_28"/>
</dbReference>
<dbReference type="InterPro" id="IPR011050">
    <property type="entry name" value="Pectin_lyase_fold/virulence"/>
</dbReference>
<keyword evidence="3 4" id="KW-0326">Glycosidase</keyword>
<dbReference type="EMBL" id="JAPAAF010000007">
    <property type="protein sequence ID" value="MCW0482495.1"/>
    <property type="molecule type" value="Genomic_DNA"/>
</dbReference>
<keyword evidence="7" id="KW-1185">Reference proteome</keyword>
<dbReference type="PANTHER" id="PTHR31339">
    <property type="entry name" value="PECTIN LYASE-RELATED"/>
    <property type="match status" value="1"/>
</dbReference>
<dbReference type="GO" id="GO:0004650">
    <property type="term" value="F:polygalacturonase activity"/>
    <property type="evidence" value="ECO:0007669"/>
    <property type="project" value="InterPro"/>
</dbReference>
<protein>
    <submittedName>
        <fullName evidence="6">Glycoside hydrolase family 28 protein</fullName>
    </submittedName>
</protein>
<dbReference type="InterPro" id="IPR006626">
    <property type="entry name" value="PbH1"/>
</dbReference>
<evidence type="ECO:0000256" key="1">
    <source>
        <dbReference type="ARBA" id="ARBA00008834"/>
    </source>
</evidence>
<keyword evidence="2 4" id="KW-0378">Hydrolase</keyword>
<dbReference type="AlphaFoldDB" id="A0AA42C9R8"/>
<dbReference type="InterPro" id="IPR012334">
    <property type="entry name" value="Pectin_lyas_fold"/>
</dbReference>
<evidence type="ECO:0000313" key="6">
    <source>
        <dbReference type="EMBL" id="MCW0482495.1"/>
    </source>
</evidence>